<feature type="region of interest" description="Disordered" evidence="9">
    <location>
        <begin position="80"/>
        <end position="144"/>
    </location>
</feature>
<evidence type="ECO:0000256" key="4">
    <source>
        <dbReference type="ARBA" id="ARBA00022771"/>
    </source>
</evidence>
<dbReference type="Proteomes" id="UP000014760">
    <property type="component" value="Unassembled WGS sequence"/>
</dbReference>
<dbReference type="OrthoDB" id="9439254at2759"/>
<accession>R7UPJ4</accession>
<feature type="compositionally biased region" description="Basic residues" evidence="9">
    <location>
        <begin position="206"/>
        <end position="216"/>
    </location>
</feature>
<evidence type="ECO:0000256" key="1">
    <source>
        <dbReference type="ARBA" id="ARBA00004123"/>
    </source>
</evidence>
<sequence length="417" mass="49226">MTDLDNEEWKIGNEMLKEFVAEMAAKPVDLRDYFPEEKVAAMGAFEQQRMRNLAENSLMLLNMGFTETLPDWMIKKKRREKVVPKEEIDDETWKPRTKSKPKPPPESNAAPWMIKREKLQQEKEEKERKEREAKKKAENLPKSAWRKKVPAGGFKGFTVEEINETNEARKEIIKHKSTLLEWMSGLDEESINVFYENAGIEEPTLRKKHRRRRRRKEAPVANRYPKRNIPRTDYSAFRIPDDDEYIREWFTHVKVMLYNDRWPELTDCDECNEDYLGDCPIHAMIIVENPKRKAKKNEVDFCVPEMLSIEESKIPGAGQGVFARQPLTENTRYGPYQGEEVEELRSEVFVSGYSWAIYENGSAIFYVDASREICSNWMRFVNCARHCEEQNVLAFQYQKKIYYRTLRDIPVGEEILV</sequence>
<dbReference type="EMBL" id="KB299425">
    <property type="protein sequence ID" value="ELU08023.1"/>
    <property type="molecule type" value="Genomic_DNA"/>
</dbReference>
<dbReference type="EnsemblMetazoa" id="CapteT187754">
    <property type="protein sequence ID" value="CapteP187754"/>
    <property type="gene ID" value="CapteG187754"/>
</dbReference>
<gene>
    <name evidence="11" type="ORF">CAPTEDRAFT_187754</name>
</gene>
<keyword evidence="7" id="KW-0804">Transcription</keyword>
<reference evidence="12" key="3">
    <citation type="submission" date="2015-06" db="UniProtKB">
        <authorList>
            <consortium name="EnsemblMetazoa"/>
        </authorList>
    </citation>
    <scope>IDENTIFICATION</scope>
</reference>
<keyword evidence="2" id="KW-0479">Metal-binding</keyword>
<dbReference type="Pfam" id="PF21549">
    <property type="entry name" value="PRDM2_PR"/>
    <property type="match status" value="1"/>
</dbReference>
<feature type="compositionally biased region" description="Basic and acidic residues" evidence="9">
    <location>
        <begin position="114"/>
        <end position="139"/>
    </location>
</feature>
<dbReference type="InterPro" id="IPR050331">
    <property type="entry name" value="Zinc_finger"/>
</dbReference>
<keyword evidence="13" id="KW-1185">Reference proteome</keyword>
<evidence type="ECO:0000259" key="10">
    <source>
        <dbReference type="PROSITE" id="PS50280"/>
    </source>
</evidence>
<proteinExistence type="predicted"/>
<evidence type="ECO:0000256" key="2">
    <source>
        <dbReference type="ARBA" id="ARBA00022723"/>
    </source>
</evidence>
<feature type="non-terminal residue" evidence="11">
    <location>
        <position position="417"/>
    </location>
</feature>
<dbReference type="EMBL" id="AMQN01006879">
    <property type="status" value="NOT_ANNOTATED_CDS"/>
    <property type="molecule type" value="Genomic_DNA"/>
</dbReference>
<keyword evidence="3" id="KW-0677">Repeat</keyword>
<evidence type="ECO:0000256" key="9">
    <source>
        <dbReference type="SAM" id="MobiDB-lite"/>
    </source>
</evidence>
<feature type="compositionally biased region" description="Basic and acidic residues" evidence="9">
    <location>
        <begin position="81"/>
        <end position="94"/>
    </location>
</feature>
<feature type="region of interest" description="Disordered" evidence="9">
    <location>
        <begin position="205"/>
        <end position="227"/>
    </location>
</feature>
<keyword evidence="8" id="KW-0539">Nucleus</keyword>
<evidence type="ECO:0000313" key="11">
    <source>
        <dbReference type="EMBL" id="ELU08023.1"/>
    </source>
</evidence>
<keyword evidence="6" id="KW-0805">Transcription regulation</keyword>
<evidence type="ECO:0000256" key="6">
    <source>
        <dbReference type="ARBA" id="ARBA00023015"/>
    </source>
</evidence>
<evidence type="ECO:0000256" key="5">
    <source>
        <dbReference type="ARBA" id="ARBA00022833"/>
    </source>
</evidence>
<dbReference type="PANTHER" id="PTHR16515">
    <property type="entry name" value="PR DOMAIN ZINC FINGER PROTEIN"/>
    <property type="match status" value="1"/>
</dbReference>
<keyword evidence="4" id="KW-0863">Zinc-finger</keyword>
<dbReference type="SUPFAM" id="SSF82199">
    <property type="entry name" value="SET domain"/>
    <property type="match status" value="1"/>
</dbReference>
<dbReference type="GO" id="GO:0008270">
    <property type="term" value="F:zinc ion binding"/>
    <property type="evidence" value="ECO:0007669"/>
    <property type="project" value="UniProtKB-KW"/>
</dbReference>
<evidence type="ECO:0000313" key="13">
    <source>
        <dbReference type="Proteomes" id="UP000014760"/>
    </source>
</evidence>
<dbReference type="InterPro" id="IPR046341">
    <property type="entry name" value="SET_dom_sf"/>
</dbReference>
<reference evidence="11 13" key="2">
    <citation type="journal article" date="2013" name="Nature">
        <title>Insights into bilaterian evolution from three spiralian genomes.</title>
        <authorList>
            <person name="Simakov O."/>
            <person name="Marletaz F."/>
            <person name="Cho S.J."/>
            <person name="Edsinger-Gonzales E."/>
            <person name="Havlak P."/>
            <person name="Hellsten U."/>
            <person name="Kuo D.H."/>
            <person name="Larsson T."/>
            <person name="Lv J."/>
            <person name="Arendt D."/>
            <person name="Savage R."/>
            <person name="Osoegawa K."/>
            <person name="de Jong P."/>
            <person name="Grimwood J."/>
            <person name="Chapman J.A."/>
            <person name="Shapiro H."/>
            <person name="Aerts A."/>
            <person name="Otillar R.P."/>
            <person name="Terry A.Y."/>
            <person name="Boore J.L."/>
            <person name="Grigoriev I.V."/>
            <person name="Lindberg D.R."/>
            <person name="Seaver E.C."/>
            <person name="Weisblat D.A."/>
            <person name="Putnam N.H."/>
            <person name="Rokhsar D.S."/>
        </authorList>
    </citation>
    <scope>NUCLEOTIDE SEQUENCE</scope>
    <source>
        <strain evidence="11 13">I ESC-2004</strain>
    </source>
</reference>
<dbReference type="Gene3D" id="2.170.270.10">
    <property type="entry name" value="SET domain"/>
    <property type="match status" value="1"/>
</dbReference>
<protein>
    <recommendedName>
        <fullName evidence="10">SET domain-containing protein</fullName>
    </recommendedName>
</protein>
<evidence type="ECO:0000256" key="7">
    <source>
        <dbReference type="ARBA" id="ARBA00023163"/>
    </source>
</evidence>
<evidence type="ECO:0000313" key="12">
    <source>
        <dbReference type="EnsemblMetazoa" id="CapteP187754"/>
    </source>
</evidence>
<comment type="subcellular location">
    <subcellularLocation>
        <location evidence="1">Nucleus</location>
    </subcellularLocation>
</comment>
<organism evidence="11">
    <name type="scientific">Capitella teleta</name>
    <name type="common">Polychaete worm</name>
    <dbReference type="NCBI Taxonomy" id="283909"/>
    <lineage>
        <taxon>Eukaryota</taxon>
        <taxon>Metazoa</taxon>
        <taxon>Spiralia</taxon>
        <taxon>Lophotrochozoa</taxon>
        <taxon>Annelida</taxon>
        <taxon>Polychaeta</taxon>
        <taxon>Sedentaria</taxon>
        <taxon>Scolecida</taxon>
        <taxon>Capitellidae</taxon>
        <taxon>Capitella</taxon>
    </lineage>
</organism>
<dbReference type="HOGENOM" id="CLU_042879_0_0_1"/>
<evidence type="ECO:0000256" key="3">
    <source>
        <dbReference type="ARBA" id="ARBA00022737"/>
    </source>
</evidence>
<dbReference type="PANTHER" id="PTHR16515:SF49">
    <property type="entry name" value="GASTRULA ZINC FINGER PROTEIN XLCGF49.1-LIKE-RELATED"/>
    <property type="match status" value="1"/>
</dbReference>
<dbReference type="OMA" id="CPIHRVE"/>
<dbReference type="InterPro" id="IPR001214">
    <property type="entry name" value="SET_dom"/>
</dbReference>
<evidence type="ECO:0000256" key="8">
    <source>
        <dbReference type="ARBA" id="ARBA00023242"/>
    </source>
</evidence>
<dbReference type="AlphaFoldDB" id="R7UPJ4"/>
<keyword evidence="5" id="KW-0862">Zinc</keyword>
<feature type="domain" description="SET" evidence="10">
    <location>
        <begin position="307"/>
        <end position="417"/>
    </location>
</feature>
<dbReference type="GO" id="GO:0010468">
    <property type="term" value="P:regulation of gene expression"/>
    <property type="evidence" value="ECO:0007669"/>
    <property type="project" value="TreeGrafter"/>
</dbReference>
<dbReference type="GO" id="GO:0005634">
    <property type="term" value="C:nucleus"/>
    <property type="evidence" value="ECO:0007669"/>
    <property type="project" value="UniProtKB-SubCell"/>
</dbReference>
<dbReference type="STRING" id="283909.R7UPJ4"/>
<dbReference type="PROSITE" id="PS50280">
    <property type="entry name" value="SET"/>
    <property type="match status" value="1"/>
</dbReference>
<reference evidence="13" key="1">
    <citation type="submission" date="2012-12" db="EMBL/GenBank/DDBJ databases">
        <authorList>
            <person name="Hellsten U."/>
            <person name="Grimwood J."/>
            <person name="Chapman J.A."/>
            <person name="Shapiro H."/>
            <person name="Aerts A."/>
            <person name="Otillar R.P."/>
            <person name="Terry A.Y."/>
            <person name="Boore J.L."/>
            <person name="Simakov O."/>
            <person name="Marletaz F."/>
            <person name="Cho S.-J."/>
            <person name="Edsinger-Gonzales E."/>
            <person name="Havlak P."/>
            <person name="Kuo D.-H."/>
            <person name="Larsson T."/>
            <person name="Lv J."/>
            <person name="Arendt D."/>
            <person name="Savage R."/>
            <person name="Osoegawa K."/>
            <person name="de Jong P."/>
            <person name="Lindberg D.R."/>
            <person name="Seaver E.C."/>
            <person name="Weisblat D.A."/>
            <person name="Putnam N.H."/>
            <person name="Grigoriev I.V."/>
            <person name="Rokhsar D.S."/>
        </authorList>
    </citation>
    <scope>NUCLEOTIDE SEQUENCE</scope>
    <source>
        <strain evidence="13">I ESC-2004</strain>
    </source>
</reference>
<name>R7UPJ4_CAPTE</name>